<accession>A0A3E0KZ70</accession>
<evidence type="ECO:0000313" key="1">
    <source>
        <dbReference type="EMBL" id="REJ40569.1"/>
    </source>
</evidence>
<proteinExistence type="predicted"/>
<organism evidence="1 2">
    <name type="scientific">Microcystis flos-aquae TF09</name>
    <dbReference type="NCBI Taxonomy" id="2060473"/>
    <lineage>
        <taxon>Bacteria</taxon>
        <taxon>Bacillati</taxon>
        <taxon>Cyanobacteriota</taxon>
        <taxon>Cyanophyceae</taxon>
        <taxon>Oscillatoriophycideae</taxon>
        <taxon>Chroococcales</taxon>
        <taxon>Microcystaceae</taxon>
        <taxon>Microcystis</taxon>
    </lineage>
</organism>
<dbReference type="Proteomes" id="UP000256873">
    <property type="component" value="Unassembled WGS sequence"/>
</dbReference>
<sequence>MGRLLLYAYVKKCNTLLSYVASFNKKFLETQKTSMRWSVNGRVINCQGSAIVLSPLGLSMKFCLFLDKLVRLWYQRGINSFA</sequence>
<gene>
    <name evidence="1" type="ORF">DWQ54_20095</name>
</gene>
<reference evidence="1 2" key="1">
    <citation type="submission" date="2017-10" db="EMBL/GenBank/DDBJ databases">
        <title>A large-scale comparative metagenomic study reveals the eutrophication-driven functional interactions in six Microcystis-epibionts communities.</title>
        <authorList>
            <person name="Li Q."/>
            <person name="Lin F."/>
        </authorList>
    </citation>
    <scope>NUCLEOTIDE SEQUENCE [LARGE SCALE GENOMIC DNA]</scope>
    <source>
        <strain evidence="1">TF09</strain>
    </source>
</reference>
<dbReference type="AlphaFoldDB" id="A0A3E0KZ70"/>
<comment type="caution">
    <text evidence="1">The sequence shown here is derived from an EMBL/GenBank/DDBJ whole genome shotgun (WGS) entry which is preliminary data.</text>
</comment>
<evidence type="ECO:0000313" key="2">
    <source>
        <dbReference type="Proteomes" id="UP000256873"/>
    </source>
</evidence>
<name>A0A3E0KZ70_9CHRO</name>
<protein>
    <submittedName>
        <fullName evidence="1">Uncharacterized protein</fullName>
    </submittedName>
</protein>
<dbReference type="EMBL" id="QQWC01000005">
    <property type="protein sequence ID" value="REJ40569.1"/>
    <property type="molecule type" value="Genomic_DNA"/>
</dbReference>